<proteinExistence type="predicted"/>
<dbReference type="RefSeq" id="WP_123522477.1">
    <property type="nucleotide sequence ID" value="NZ_JBHLWF010000087.1"/>
</dbReference>
<evidence type="ECO:0000256" key="1">
    <source>
        <dbReference type="ARBA" id="ARBA00022679"/>
    </source>
</evidence>
<evidence type="ECO:0000256" key="6">
    <source>
        <dbReference type="SAM" id="Phobius"/>
    </source>
</evidence>
<dbReference type="SUPFAM" id="SSF48452">
    <property type="entry name" value="TPR-like"/>
    <property type="match status" value="2"/>
</dbReference>
<dbReference type="InterPro" id="IPR000719">
    <property type="entry name" value="Prot_kinase_dom"/>
</dbReference>
<keyword evidence="1" id="KW-0808">Transferase</keyword>
<keyword evidence="3 8" id="KW-0418">Kinase</keyword>
<dbReference type="OrthoDB" id="9783151at2"/>
<reference evidence="8 9" key="1">
    <citation type="submission" date="2019-03" db="EMBL/GenBank/DDBJ databases">
        <title>Genomic Encyclopedia of Type Strains, Phase IV (KMG-IV): sequencing the most valuable type-strain genomes for metagenomic binning, comparative biology and taxonomic classification.</title>
        <authorList>
            <person name="Goeker M."/>
        </authorList>
    </citation>
    <scope>NUCLEOTIDE SEQUENCE [LARGE SCALE GENOMIC DNA]</scope>
    <source>
        <strain evidence="8 9">DSM 21944</strain>
    </source>
</reference>
<dbReference type="Gene3D" id="1.25.40.10">
    <property type="entry name" value="Tetratricopeptide repeat domain"/>
    <property type="match status" value="2"/>
</dbReference>
<dbReference type="GO" id="GO:0005524">
    <property type="term" value="F:ATP binding"/>
    <property type="evidence" value="ECO:0007669"/>
    <property type="project" value="UniProtKB-UniRule"/>
</dbReference>
<keyword evidence="6" id="KW-1133">Transmembrane helix</keyword>
<organism evidence="8 9">
    <name type="scientific">Pseudofulvimonas gallinarii</name>
    <dbReference type="NCBI Taxonomy" id="634155"/>
    <lineage>
        <taxon>Bacteria</taxon>
        <taxon>Pseudomonadati</taxon>
        <taxon>Pseudomonadota</taxon>
        <taxon>Gammaproteobacteria</taxon>
        <taxon>Lysobacterales</taxon>
        <taxon>Rhodanobacteraceae</taxon>
        <taxon>Pseudofulvimonas</taxon>
    </lineage>
</organism>
<dbReference type="InterPro" id="IPR008271">
    <property type="entry name" value="Ser/Thr_kinase_AS"/>
</dbReference>
<evidence type="ECO:0000313" key="9">
    <source>
        <dbReference type="Proteomes" id="UP000294599"/>
    </source>
</evidence>
<feature type="binding site" evidence="5">
    <location>
        <position position="116"/>
    </location>
    <ligand>
        <name>ATP</name>
        <dbReference type="ChEBI" id="CHEBI:30616"/>
    </ligand>
</feature>
<dbReference type="AlphaFoldDB" id="A0A4R3LEG9"/>
<keyword evidence="6" id="KW-0472">Membrane</keyword>
<dbReference type="PROSITE" id="PS00108">
    <property type="entry name" value="PROTEIN_KINASE_ST"/>
    <property type="match status" value="1"/>
</dbReference>
<dbReference type="Pfam" id="PF00069">
    <property type="entry name" value="Pkinase"/>
    <property type="match status" value="1"/>
</dbReference>
<dbReference type="PROSITE" id="PS00107">
    <property type="entry name" value="PROTEIN_KINASE_ATP"/>
    <property type="match status" value="1"/>
</dbReference>
<evidence type="ECO:0000256" key="2">
    <source>
        <dbReference type="ARBA" id="ARBA00022741"/>
    </source>
</evidence>
<dbReference type="SUPFAM" id="SSF56112">
    <property type="entry name" value="Protein kinase-like (PK-like)"/>
    <property type="match status" value="1"/>
</dbReference>
<dbReference type="PROSITE" id="PS50011">
    <property type="entry name" value="PROTEIN_KINASE_DOM"/>
    <property type="match status" value="1"/>
</dbReference>
<keyword evidence="4 5" id="KW-0067">ATP-binding</keyword>
<name>A0A4R3LEG9_9GAMM</name>
<feature type="domain" description="Protein kinase" evidence="7">
    <location>
        <begin position="86"/>
        <end position="340"/>
    </location>
</feature>
<evidence type="ECO:0000256" key="4">
    <source>
        <dbReference type="ARBA" id="ARBA00022840"/>
    </source>
</evidence>
<evidence type="ECO:0000259" key="7">
    <source>
        <dbReference type="PROSITE" id="PS50011"/>
    </source>
</evidence>
<keyword evidence="2 5" id="KW-0547">Nucleotide-binding</keyword>
<evidence type="ECO:0000313" key="8">
    <source>
        <dbReference type="EMBL" id="TCS98443.1"/>
    </source>
</evidence>
<sequence length="897" mass="97262">MQSGELNRWREANRLFAEWLALEEAARHDWLASLRADEDVATLLRQLVARHAADDGATLGFAGTIAAVPSAVPVRNALSGRRIGDWTLLDELGRGGMSVVYRARRDGGFDQFAAIKLLGLAALGSDGTSRFEHERAVLARLRHPHIATLIDGGIADDGTPYLAMALVEGLDLATYCDTFKLDWRHRVRLVRMVCDAVAYAHRNLLVHRDIKPSNILVTREGLPILLDFGIAKLLDVDTDHTRTGMRALTPAYAAPEQLNADIVTTATDVYALGIVLRNLCDRIPSIPVDLRNIIAKATRGEPDRRYPDARALGEDLDNLLQQRPVEATPDSWAYRLSVLLRRRRGAVVAGVLVVASLVAGLSVALWQAHRAAQEAMEARRQAARAEASRDFLFSIVHAGDRTHGNDADVPVSQVIQRGVLALQDQPPEDPELHAEMAMMLGELETIVGQYDSAMRLFDASGKQLSVLDNPALVAGLSVRRGVLANTRGDPAAAISHFEDALAAARGVPDERKAALVPAALDGWAYAMDNTGRGDEARHHLEEVLATASYAPPDSDAHVALLVALQSVTRNPPDRLALLRRIDDAYRKLRPSLTDRIVLAHGMASAHLALRQPAEALPWAREASHLTDRAHPGATIRRARARNNLGNAASHAFSLGEAVAAHRFSLDLYRQLGDERSPAYAAALHNLGVLLRDIGHPQAALPLLEQATALAREHFGDADIRRIHAQRNLALARAFSGDAFIAATEWQDALRLLPDSASALDRHDMWVSGALIAASRKDAAETERLAGEITRLVAAEASPLLANPRARAWQRGLPAIATALHGDAAAAQQLFQEALADVDHAHHADWAAHRHILLVWAEHCDREGDGDAARRHRADAAALLRAGGLEADDLSGTAVLPD</sequence>
<dbReference type="PANTHER" id="PTHR43289">
    <property type="entry name" value="MITOGEN-ACTIVATED PROTEIN KINASE KINASE KINASE 20-RELATED"/>
    <property type="match status" value="1"/>
</dbReference>
<dbReference type="GO" id="GO:0004674">
    <property type="term" value="F:protein serine/threonine kinase activity"/>
    <property type="evidence" value="ECO:0007669"/>
    <property type="project" value="TreeGrafter"/>
</dbReference>
<keyword evidence="9" id="KW-1185">Reference proteome</keyword>
<feature type="transmembrane region" description="Helical" evidence="6">
    <location>
        <begin position="345"/>
        <end position="366"/>
    </location>
</feature>
<dbReference type="CDD" id="cd14014">
    <property type="entry name" value="STKc_PknB_like"/>
    <property type="match status" value="1"/>
</dbReference>
<accession>A0A4R3LEG9</accession>
<protein>
    <submittedName>
        <fullName evidence="8">Serine/threonine-protein kinase</fullName>
    </submittedName>
</protein>
<evidence type="ECO:0000256" key="5">
    <source>
        <dbReference type="PROSITE-ProRule" id="PRU10141"/>
    </source>
</evidence>
<dbReference type="EMBL" id="SMAF01000008">
    <property type="protein sequence ID" value="TCS98443.1"/>
    <property type="molecule type" value="Genomic_DNA"/>
</dbReference>
<dbReference type="InterPro" id="IPR011990">
    <property type="entry name" value="TPR-like_helical_dom_sf"/>
</dbReference>
<keyword evidence="6" id="KW-0812">Transmembrane</keyword>
<dbReference type="SMART" id="SM00028">
    <property type="entry name" value="TPR"/>
    <property type="match status" value="3"/>
</dbReference>
<dbReference type="PANTHER" id="PTHR43289:SF34">
    <property type="entry name" value="SERINE_THREONINE-PROTEIN KINASE YBDM-RELATED"/>
    <property type="match status" value="1"/>
</dbReference>
<gene>
    <name evidence="8" type="ORF">EDC25_10822</name>
</gene>
<dbReference type="Gene3D" id="1.10.510.10">
    <property type="entry name" value="Transferase(Phosphotransferase) domain 1"/>
    <property type="match status" value="1"/>
</dbReference>
<dbReference type="SMART" id="SM00220">
    <property type="entry name" value="S_TKc"/>
    <property type="match status" value="1"/>
</dbReference>
<dbReference type="Proteomes" id="UP000294599">
    <property type="component" value="Unassembled WGS sequence"/>
</dbReference>
<dbReference type="Pfam" id="PF13424">
    <property type="entry name" value="TPR_12"/>
    <property type="match status" value="1"/>
</dbReference>
<dbReference type="InterPro" id="IPR011009">
    <property type="entry name" value="Kinase-like_dom_sf"/>
</dbReference>
<evidence type="ECO:0000256" key="3">
    <source>
        <dbReference type="ARBA" id="ARBA00022777"/>
    </source>
</evidence>
<dbReference type="InterPro" id="IPR017441">
    <property type="entry name" value="Protein_kinase_ATP_BS"/>
</dbReference>
<dbReference type="Gene3D" id="3.30.200.20">
    <property type="entry name" value="Phosphorylase Kinase, domain 1"/>
    <property type="match status" value="1"/>
</dbReference>
<comment type="caution">
    <text evidence="8">The sequence shown here is derived from an EMBL/GenBank/DDBJ whole genome shotgun (WGS) entry which is preliminary data.</text>
</comment>
<dbReference type="InterPro" id="IPR019734">
    <property type="entry name" value="TPR_rpt"/>
</dbReference>